<feature type="compositionally biased region" description="Basic residues" evidence="1">
    <location>
        <begin position="1"/>
        <end position="17"/>
    </location>
</feature>
<feature type="compositionally biased region" description="Basic and acidic residues" evidence="1">
    <location>
        <begin position="88"/>
        <end position="102"/>
    </location>
</feature>
<dbReference type="InterPro" id="IPR050899">
    <property type="entry name" value="DDRGK_domain-containing"/>
</dbReference>
<evidence type="ECO:0000256" key="1">
    <source>
        <dbReference type="SAM" id="MobiDB-lite"/>
    </source>
</evidence>
<name>A0A6C0KI38_9ZZZZ</name>
<dbReference type="EMBL" id="MN740917">
    <property type="protein sequence ID" value="QHU17662.1"/>
    <property type="molecule type" value="Genomic_DNA"/>
</dbReference>
<feature type="region of interest" description="Disordered" evidence="1">
    <location>
        <begin position="474"/>
        <end position="500"/>
    </location>
</feature>
<organism evidence="3">
    <name type="scientific">viral metagenome</name>
    <dbReference type="NCBI Taxonomy" id="1070528"/>
    <lineage>
        <taxon>unclassified sequences</taxon>
        <taxon>metagenomes</taxon>
        <taxon>organismal metagenomes</taxon>
    </lineage>
</organism>
<feature type="transmembrane region" description="Helical" evidence="2">
    <location>
        <begin position="134"/>
        <end position="155"/>
    </location>
</feature>
<sequence length="946" mass="108699">MKKNISYKRKSKSKQNLKYKGGGIFSRFKKKKDEREAEENNAEEEENNTEAEENNAEEEENNTEAEENNAEEEENKEESEENKEESEENKPEGENKEEEKSKKPTKSKASKGMDMMKKAMSSGMSSSMIKKAPFNMLLDLVVYTLYTVAGALIYYPSFIVNFPNTTLEHIIPTEGGCKTIFGNELICKRKIKCFLKQCSLLEDPVGERIRAEEDKIYKHNRRKFQLNKSKKNKLYGGNKKNKTNKSKLHPYMKYFPKHIRNKIIKHNLNEIKKYLKLKRRVEKDQKGGNNQIGNNQMQVSSTESAAKAANNIVKRLQNENKPEEEGEEQPEGEENKPEGEEEEENKPEGQEQPEEEEEENKPEGVKVKKNGIMTRMAKSAATSAATSAKKAVQNISLSSGPIKTDTNSPLNPGTCVNINNKVLCDNNKRVDYNTNKGHDFITRLVGVTDNDVQQHIMVNNMYDIFTKLFSATSRQQGGKKNRKKGKKRKKKMYGGSQQGNSVDHIQTKLIEILSQILDAKSTIDGTSSSSSRSGSGVSVNTSVANNSYSADVLDIDLVSDFIEQHLDQDTVYRLLIAYIMFEKLFNTPQDKLAIAKKQGMNPGSNLELGVDVTFPWTTKDPFLSPEERRKCLFMHLTKTSVEPDDISPELYKKCFICKNCTLINTSYSVWNNLFNNLFTNVSSDMKRMANDMYKILSKSIEYNRMEPKRYYIVSLMSMNLLCDLFDPTMLETQYNVDQIPYTLRDLILGIPYMKPTQFTPSEPIKQKLQSVFAIMKTMELKKLLYKLCFSRIFKNIINAKTKEQRLHHIKKIIDNRMNMFYNGSFEITDGNDINLQDITPYDIYNLSAELKKMENKKSTEEYANKQISDLVQKALEHAKFKKLFNNLLSAHYEDKTLYDDDFQNAIEKLNKNSILNTTTPNKNTQNNDQAKQHDIFSKIKKKFSKK</sequence>
<accession>A0A6C0KI38</accession>
<keyword evidence="2" id="KW-0812">Transmembrane</keyword>
<dbReference type="PANTHER" id="PTHR48176:SF1">
    <property type="entry name" value="DDRGK DOMAIN-CONTAINING PROTEIN 1"/>
    <property type="match status" value="1"/>
</dbReference>
<feature type="region of interest" description="Disordered" evidence="1">
    <location>
        <begin position="1"/>
        <end position="116"/>
    </location>
</feature>
<proteinExistence type="predicted"/>
<feature type="compositionally biased region" description="Acidic residues" evidence="1">
    <location>
        <begin position="339"/>
        <end position="360"/>
    </location>
</feature>
<protein>
    <submittedName>
        <fullName evidence="3">Uncharacterized protein</fullName>
    </submittedName>
</protein>
<feature type="compositionally biased region" description="Low complexity" evidence="1">
    <location>
        <begin position="287"/>
        <end position="298"/>
    </location>
</feature>
<dbReference type="AlphaFoldDB" id="A0A6C0KI38"/>
<reference evidence="3" key="1">
    <citation type="journal article" date="2020" name="Nature">
        <title>Giant virus diversity and host interactions through global metagenomics.</title>
        <authorList>
            <person name="Schulz F."/>
            <person name="Roux S."/>
            <person name="Paez-Espino D."/>
            <person name="Jungbluth S."/>
            <person name="Walsh D.A."/>
            <person name="Denef V.J."/>
            <person name="McMahon K.D."/>
            <person name="Konstantinidis K.T."/>
            <person name="Eloe-Fadrosh E.A."/>
            <person name="Kyrpides N.C."/>
            <person name="Woyke T."/>
        </authorList>
    </citation>
    <scope>NUCLEOTIDE SEQUENCE</scope>
    <source>
        <strain evidence="3">GVMAG-S-3300012919-55</strain>
    </source>
</reference>
<evidence type="ECO:0000256" key="2">
    <source>
        <dbReference type="SAM" id="Phobius"/>
    </source>
</evidence>
<feature type="region of interest" description="Disordered" evidence="1">
    <location>
        <begin position="285"/>
        <end position="371"/>
    </location>
</feature>
<keyword evidence="2" id="KW-0472">Membrane</keyword>
<dbReference type="PANTHER" id="PTHR48176">
    <property type="entry name" value="DDRGK DOMAIN-CONTAINING PROTEIN 1"/>
    <property type="match status" value="1"/>
</dbReference>
<dbReference type="GO" id="GO:0044389">
    <property type="term" value="F:ubiquitin-like protein ligase binding"/>
    <property type="evidence" value="ECO:0007669"/>
    <property type="project" value="TreeGrafter"/>
</dbReference>
<feature type="compositionally biased region" description="Basic residues" evidence="1">
    <location>
        <begin position="477"/>
        <end position="492"/>
    </location>
</feature>
<keyword evidence="2" id="KW-1133">Transmembrane helix</keyword>
<feature type="compositionally biased region" description="Acidic residues" evidence="1">
    <location>
        <begin position="36"/>
        <end position="87"/>
    </location>
</feature>
<evidence type="ECO:0000313" key="3">
    <source>
        <dbReference type="EMBL" id="QHU17662.1"/>
    </source>
</evidence>